<dbReference type="EMBL" id="JAZDRO010000005">
    <property type="protein sequence ID" value="MEE2567329.1"/>
    <property type="molecule type" value="Genomic_DNA"/>
</dbReference>
<evidence type="ECO:0000256" key="1">
    <source>
        <dbReference type="SAM" id="Phobius"/>
    </source>
</evidence>
<evidence type="ECO:0000313" key="3">
    <source>
        <dbReference type="Proteomes" id="UP001310692"/>
    </source>
</evidence>
<comment type="caution">
    <text evidence="2">The sequence shown here is derived from an EMBL/GenBank/DDBJ whole genome shotgun (WGS) entry which is preliminary data.</text>
</comment>
<keyword evidence="1" id="KW-0472">Membrane</keyword>
<sequence>MDKFREFLGAIAIYAAMFIGVMAANWAARFELQNGLDSQMLWLIPLAIAVFGWGLAAAMWKAMIELGLPRAVIRWPRWAIIPVPVLILFTIAIYGVVVFLPAISRREMLWALAVIPLIPAGQMAYRRLRREFDEDFEAE</sequence>
<name>A0ABU7M0J0_9PROT</name>
<protein>
    <submittedName>
        <fullName evidence="2">Uncharacterized protein</fullName>
    </submittedName>
</protein>
<dbReference type="RefSeq" id="WP_330196891.1">
    <property type="nucleotide sequence ID" value="NZ_JAZDRO010000005.1"/>
</dbReference>
<dbReference type="Proteomes" id="UP001310692">
    <property type="component" value="Unassembled WGS sequence"/>
</dbReference>
<organism evidence="2 3">
    <name type="scientific">Hyphobacterium marinum</name>
    <dbReference type="NCBI Taxonomy" id="3116574"/>
    <lineage>
        <taxon>Bacteria</taxon>
        <taxon>Pseudomonadati</taxon>
        <taxon>Pseudomonadota</taxon>
        <taxon>Alphaproteobacteria</taxon>
        <taxon>Maricaulales</taxon>
        <taxon>Maricaulaceae</taxon>
        <taxon>Hyphobacterium</taxon>
    </lineage>
</organism>
<proteinExistence type="predicted"/>
<reference evidence="2 3" key="1">
    <citation type="submission" date="2024-01" db="EMBL/GenBank/DDBJ databases">
        <title>Hyphobacterium bacterium isolated from marine sediment.</title>
        <authorList>
            <person name="Zhao S."/>
        </authorList>
    </citation>
    <scope>NUCLEOTIDE SEQUENCE [LARGE SCALE GENOMIC DNA]</scope>
    <source>
        <strain evidence="2 3">Y60-23</strain>
    </source>
</reference>
<accession>A0ABU7M0J0</accession>
<evidence type="ECO:0000313" key="2">
    <source>
        <dbReference type="EMBL" id="MEE2567329.1"/>
    </source>
</evidence>
<keyword evidence="1" id="KW-0812">Transmembrane</keyword>
<gene>
    <name evidence="2" type="ORF">V0U35_11635</name>
</gene>
<keyword evidence="1" id="KW-1133">Transmembrane helix</keyword>
<feature type="transmembrane region" description="Helical" evidence="1">
    <location>
        <begin position="80"/>
        <end position="102"/>
    </location>
</feature>
<feature type="transmembrane region" description="Helical" evidence="1">
    <location>
        <begin position="7"/>
        <end position="28"/>
    </location>
</feature>
<feature type="transmembrane region" description="Helical" evidence="1">
    <location>
        <begin position="40"/>
        <end position="60"/>
    </location>
</feature>
<feature type="transmembrane region" description="Helical" evidence="1">
    <location>
        <begin position="108"/>
        <end position="125"/>
    </location>
</feature>
<keyword evidence="3" id="KW-1185">Reference proteome</keyword>